<dbReference type="GO" id="GO:0005886">
    <property type="term" value="C:plasma membrane"/>
    <property type="evidence" value="ECO:0007669"/>
    <property type="project" value="UniProtKB-SubCell"/>
</dbReference>
<evidence type="ECO:0000256" key="7">
    <source>
        <dbReference type="ARBA" id="ARBA00023136"/>
    </source>
</evidence>
<evidence type="ECO:0000256" key="2">
    <source>
        <dbReference type="ARBA" id="ARBA00022475"/>
    </source>
</evidence>
<protein>
    <submittedName>
        <fullName evidence="11">Glycosyltransferase involved in cell wall biosynthesis</fullName>
    </submittedName>
</protein>
<dbReference type="SUPFAM" id="SSF53448">
    <property type="entry name" value="Nucleotide-diphospho-sugar transferases"/>
    <property type="match status" value="1"/>
</dbReference>
<feature type="transmembrane region" description="Helical" evidence="9">
    <location>
        <begin position="238"/>
        <end position="259"/>
    </location>
</feature>
<gene>
    <name evidence="11" type="ORF">ATF69_0371</name>
</gene>
<evidence type="ECO:0000259" key="10">
    <source>
        <dbReference type="Pfam" id="PF00535"/>
    </source>
</evidence>
<sequence length="321" mass="36452">MEQPLLKPRPSSLTIICPMKNEAGNLAAFFTRLVPVLESVADTYEILCINDGSSDDTLPQLLLAREHNPHIRIADLSRNFGKEAALTCGIELARGDVVIPMDADLQHPPEVIPDMVRHWREGFEVVLAKRQSREEEHWARRTTAGWFYRLQNKISEVDIPADVGDFRLMDRKVIEALKRLPERRRFMKGLFAWAGFRQTMVTFVCEPRFAGASNFSGWRLWNFALEGITSFSTVPLRIWTYIGSTIAAFALVYAIFLLLKTLIFGRDVPGYASLITSVLFLGGLQLAGLGVLGEYIGRIYGEVKQRPIYIVRELYDFPDRT</sequence>
<dbReference type="AlphaFoldDB" id="A0A561XXN6"/>
<dbReference type="Gene3D" id="3.90.550.10">
    <property type="entry name" value="Spore Coat Polysaccharide Biosynthesis Protein SpsA, Chain A"/>
    <property type="match status" value="1"/>
</dbReference>
<dbReference type="InterPro" id="IPR029044">
    <property type="entry name" value="Nucleotide-diphossugar_trans"/>
</dbReference>
<evidence type="ECO:0000256" key="8">
    <source>
        <dbReference type="ARBA" id="ARBA00038152"/>
    </source>
</evidence>
<dbReference type="CDD" id="cd04187">
    <property type="entry name" value="DPM1_like_bac"/>
    <property type="match status" value="1"/>
</dbReference>
<accession>A0A561XXN6</accession>
<evidence type="ECO:0000256" key="3">
    <source>
        <dbReference type="ARBA" id="ARBA00022676"/>
    </source>
</evidence>
<name>A0A561XXN6_ACIDE</name>
<dbReference type="PANTHER" id="PTHR48090:SF1">
    <property type="entry name" value="PROPHAGE BACTOPRENOL GLUCOSYL TRANSFERASE HOMOLOG"/>
    <property type="match status" value="1"/>
</dbReference>
<evidence type="ECO:0000256" key="1">
    <source>
        <dbReference type="ARBA" id="ARBA00004651"/>
    </source>
</evidence>
<comment type="caution">
    <text evidence="11">The sequence shown here is derived from an EMBL/GenBank/DDBJ whole genome shotgun (WGS) entry which is preliminary data.</text>
</comment>
<keyword evidence="6 9" id="KW-1133">Transmembrane helix</keyword>
<comment type="subcellular location">
    <subcellularLocation>
        <location evidence="1">Cell membrane</location>
        <topology evidence="1">Multi-pass membrane protein</topology>
    </subcellularLocation>
</comment>
<proteinExistence type="inferred from homology"/>
<dbReference type="InterPro" id="IPR001173">
    <property type="entry name" value="Glyco_trans_2-like"/>
</dbReference>
<evidence type="ECO:0000256" key="4">
    <source>
        <dbReference type="ARBA" id="ARBA00022679"/>
    </source>
</evidence>
<evidence type="ECO:0000256" key="5">
    <source>
        <dbReference type="ARBA" id="ARBA00022692"/>
    </source>
</evidence>
<reference evidence="11 12" key="1">
    <citation type="journal article" date="2015" name="Stand. Genomic Sci.">
        <title>Genomic Encyclopedia of Bacterial and Archaeal Type Strains, Phase III: the genomes of soil and plant-associated and newly described type strains.</title>
        <authorList>
            <person name="Whitman W.B."/>
            <person name="Woyke T."/>
            <person name="Klenk H.P."/>
            <person name="Zhou Y."/>
            <person name="Lilburn T.G."/>
            <person name="Beck B.J."/>
            <person name="De Vos P."/>
            <person name="Vandamme P."/>
            <person name="Eisen J.A."/>
            <person name="Garrity G."/>
            <person name="Hugenholtz P."/>
            <person name="Kyrpides N.C."/>
        </authorList>
    </citation>
    <scope>NUCLEOTIDE SEQUENCE [LARGE SCALE GENOMIC DNA]</scope>
    <source>
        <strain evidence="11 12">DSM 64</strain>
    </source>
</reference>
<organism evidence="11 12">
    <name type="scientific">Acidovorax delafieldii</name>
    <name type="common">Pseudomonas delafieldii</name>
    <dbReference type="NCBI Taxonomy" id="47920"/>
    <lineage>
        <taxon>Bacteria</taxon>
        <taxon>Pseudomonadati</taxon>
        <taxon>Pseudomonadota</taxon>
        <taxon>Betaproteobacteria</taxon>
        <taxon>Burkholderiales</taxon>
        <taxon>Comamonadaceae</taxon>
        <taxon>Acidovorax</taxon>
    </lineage>
</organism>
<dbReference type="GeneID" id="51109454"/>
<evidence type="ECO:0000313" key="11">
    <source>
        <dbReference type="EMBL" id="TWG40865.1"/>
    </source>
</evidence>
<dbReference type="PANTHER" id="PTHR48090">
    <property type="entry name" value="UNDECAPRENYL-PHOSPHATE 4-DEOXY-4-FORMAMIDO-L-ARABINOSE TRANSFERASE-RELATED"/>
    <property type="match status" value="1"/>
</dbReference>
<keyword evidence="2" id="KW-1003">Cell membrane</keyword>
<dbReference type="Proteomes" id="UP000321485">
    <property type="component" value="Unassembled WGS sequence"/>
</dbReference>
<dbReference type="Pfam" id="PF00535">
    <property type="entry name" value="Glycos_transf_2"/>
    <property type="match status" value="1"/>
</dbReference>
<keyword evidence="5 9" id="KW-0812">Transmembrane</keyword>
<evidence type="ECO:0000313" key="12">
    <source>
        <dbReference type="Proteomes" id="UP000321485"/>
    </source>
</evidence>
<keyword evidence="7 9" id="KW-0472">Membrane</keyword>
<comment type="similarity">
    <text evidence="8">Belongs to the glycosyltransferase 2 family. GtrB subfamily.</text>
</comment>
<dbReference type="GO" id="GO:0016757">
    <property type="term" value="F:glycosyltransferase activity"/>
    <property type="evidence" value="ECO:0007669"/>
    <property type="project" value="UniProtKB-KW"/>
</dbReference>
<dbReference type="InterPro" id="IPR050256">
    <property type="entry name" value="Glycosyltransferase_2"/>
</dbReference>
<keyword evidence="4 11" id="KW-0808">Transferase</keyword>
<evidence type="ECO:0000256" key="6">
    <source>
        <dbReference type="ARBA" id="ARBA00022989"/>
    </source>
</evidence>
<keyword evidence="3" id="KW-0328">Glycosyltransferase</keyword>
<dbReference type="EMBL" id="VJWE01000003">
    <property type="protein sequence ID" value="TWG40865.1"/>
    <property type="molecule type" value="Genomic_DNA"/>
</dbReference>
<dbReference type="RefSeq" id="WP_208758681.1">
    <property type="nucleotide sequence ID" value="NZ_VJWE01000003.1"/>
</dbReference>
<evidence type="ECO:0000256" key="9">
    <source>
        <dbReference type="SAM" id="Phobius"/>
    </source>
</evidence>
<feature type="transmembrane region" description="Helical" evidence="9">
    <location>
        <begin position="271"/>
        <end position="296"/>
    </location>
</feature>
<dbReference type="FunFam" id="3.90.550.10:FF:000079">
    <property type="entry name" value="Probable glycosyl transferase"/>
    <property type="match status" value="1"/>
</dbReference>
<feature type="domain" description="Glycosyltransferase 2-like" evidence="10">
    <location>
        <begin position="14"/>
        <end position="176"/>
    </location>
</feature>